<keyword evidence="10 12" id="KW-0472">Membrane</keyword>
<evidence type="ECO:0000256" key="3">
    <source>
        <dbReference type="ARBA" id="ARBA00022452"/>
    </source>
</evidence>
<comment type="subcellular location">
    <subcellularLocation>
        <location evidence="1 12">Cell outer membrane</location>
        <topology evidence="1 12">Multi-pass membrane protein</topology>
    </subcellularLocation>
</comment>
<evidence type="ECO:0000256" key="14">
    <source>
        <dbReference type="RuleBase" id="RU003357"/>
    </source>
</evidence>
<evidence type="ECO:0000256" key="7">
    <source>
        <dbReference type="ARBA" id="ARBA00023004"/>
    </source>
</evidence>
<keyword evidence="9 14" id="KW-0798">TonB box</keyword>
<dbReference type="AlphaFoldDB" id="A0A918XBT6"/>
<sequence length="723" mass="78840">MNRITAPRLAIAAAVTAAVGMSTPAMAQLEEVIVTAQKREQSLLDVPLSVATLEGERFSALFEGGADIRGLSARVPGLYVESSNGRVAPRFYIRGLGNIDFDLAASQPVTVVMDEVVKENVILKSFPLFDIERVEVLRGPQGSLFGRNTTAGIVKFDSYKPTQEFEGRAKLDVGELGTINFEGAVGGGLTDNLSGRIAVLSQNRDDYIDNDFTGKSDALGGFEDNAVKGFLQWDATDTLSFLLGAHYRDLDGTSSIFRANIFDPGSNDLNGNFDRETVFHDEGDNNPQEYENTGFNLKADWDLGGMTLTSITAWDEADGRSLGDIDGGFGASFAPPFGPGFIPFNAVTEDAADVEQFTQEFRLASEYGDGLNWQVGAFYFDGDLEVKTSPFFVDPTTVKHENETWAVFGQADYAFSDNWTITAGIRYTDDEKDFSTPGIFVAFDESVSDDQVSGDLALSYTPSDTSLVWAKVARGFRAPTIQGRDVAFFGVPTIADSETIDSFEIGYKSQFADDRVRLNAAAFYYEVNDIQFTAVGGEDNSIALVNADTGIGMGVELDVQWLITNNFEVTFGYAYADTEIDDDNLRVPGCGSGLCTVTNPVDADGFAFVDGNPFPNAPETTLNFTASYSMPIGGDAELFAFTDWAYQGDTQIFLYESEEFQTEGQYEGGVRLGWRKLDNSWEVALFGRNITDEENVQGAIDFNNLTGFVNEPRVWGVTIATEF</sequence>
<feature type="domain" description="TonB-dependent receptor-like beta-barrel" evidence="16">
    <location>
        <begin position="247"/>
        <end position="689"/>
    </location>
</feature>
<dbReference type="InterPro" id="IPR000531">
    <property type="entry name" value="Beta-barrel_TonB"/>
</dbReference>
<evidence type="ECO:0000256" key="5">
    <source>
        <dbReference type="ARBA" id="ARBA00022692"/>
    </source>
</evidence>
<dbReference type="InterPro" id="IPR036942">
    <property type="entry name" value="Beta-barrel_TonB_sf"/>
</dbReference>
<accession>A0A918XBT6</accession>
<dbReference type="Gene3D" id="2.40.170.20">
    <property type="entry name" value="TonB-dependent receptor, beta-barrel domain"/>
    <property type="match status" value="1"/>
</dbReference>
<evidence type="ECO:0000256" key="11">
    <source>
        <dbReference type="ARBA" id="ARBA00023237"/>
    </source>
</evidence>
<organism evidence="18 19">
    <name type="scientific">Parahalioglobus pacificus</name>
    <dbReference type="NCBI Taxonomy" id="930806"/>
    <lineage>
        <taxon>Bacteria</taxon>
        <taxon>Pseudomonadati</taxon>
        <taxon>Pseudomonadota</taxon>
        <taxon>Gammaproteobacteria</taxon>
        <taxon>Cellvibrionales</taxon>
        <taxon>Halieaceae</taxon>
        <taxon>Parahalioglobus</taxon>
    </lineage>
</organism>
<dbReference type="Proteomes" id="UP000644693">
    <property type="component" value="Unassembled WGS sequence"/>
</dbReference>
<dbReference type="PROSITE" id="PS52016">
    <property type="entry name" value="TONB_DEPENDENT_REC_3"/>
    <property type="match status" value="1"/>
</dbReference>
<dbReference type="RefSeq" id="WP_189474077.1">
    <property type="nucleotide sequence ID" value="NZ_BMYM01000001.1"/>
</dbReference>
<reference evidence="18" key="1">
    <citation type="journal article" date="2014" name="Int. J. Syst. Evol. Microbiol.">
        <title>Complete genome sequence of Corynebacterium casei LMG S-19264T (=DSM 44701T), isolated from a smear-ripened cheese.</title>
        <authorList>
            <consortium name="US DOE Joint Genome Institute (JGI-PGF)"/>
            <person name="Walter F."/>
            <person name="Albersmeier A."/>
            <person name="Kalinowski J."/>
            <person name="Ruckert C."/>
        </authorList>
    </citation>
    <scope>NUCLEOTIDE SEQUENCE</scope>
    <source>
        <strain evidence="18">KCTC 23430</strain>
    </source>
</reference>
<dbReference type="InterPro" id="IPR010917">
    <property type="entry name" value="TonB_rcpt_CS"/>
</dbReference>
<keyword evidence="18" id="KW-0675">Receptor</keyword>
<keyword evidence="2 12" id="KW-0813">Transport</keyword>
<evidence type="ECO:0000256" key="13">
    <source>
        <dbReference type="PROSITE-ProRule" id="PRU10144"/>
    </source>
</evidence>
<evidence type="ECO:0000256" key="10">
    <source>
        <dbReference type="ARBA" id="ARBA00023136"/>
    </source>
</evidence>
<feature type="short sequence motif" description="TonB C-terminal box" evidence="13">
    <location>
        <begin position="706"/>
        <end position="723"/>
    </location>
</feature>
<reference evidence="18" key="2">
    <citation type="submission" date="2020-09" db="EMBL/GenBank/DDBJ databases">
        <authorList>
            <person name="Sun Q."/>
            <person name="Kim S."/>
        </authorList>
    </citation>
    <scope>NUCLEOTIDE SEQUENCE</scope>
    <source>
        <strain evidence="18">KCTC 23430</strain>
    </source>
</reference>
<evidence type="ECO:0000256" key="9">
    <source>
        <dbReference type="ARBA" id="ARBA00023077"/>
    </source>
</evidence>
<dbReference type="Pfam" id="PF07715">
    <property type="entry name" value="Plug"/>
    <property type="match status" value="1"/>
</dbReference>
<evidence type="ECO:0000256" key="8">
    <source>
        <dbReference type="ARBA" id="ARBA00023065"/>
    </source>
</evidence>
<gene>
    <name evidence="18" type="ORF">GCM10007053_00420</name>
</gene>
<feature type="signal peptide" evidence="15">
    <location>
        <begin position="1"/>
        <end position="27"/>
    </location>
</feature>
<evidence type="ECO:0000256" key="12">
    <source>
        <dbReference type="PROSITE-ProRule" id="PRU01360"/>
    </source>
</evidence>
<evidence type="ECO:0000256" key="1">
    <source>
        <dbReference type="ARBA" id="ARBA00004571"/>
    </source>
</evidence>
<keyword evidence="11 12" id="KW-0998">Cell outer membrane</keyword>
<keyword evidence="4" id="KW-0410">Iron transport</keyword>
<dbReference type="PANTHER" id="PTHR32552">
    <property type="entry name" value="FERRICHROME IRON RECEPTOR-RELATED"/>
    <property type="match status" value="1"/>
</dbReference>
<proteinExistence type="inferred from homology"/>
<evidence type="ECO:0000313" key="19">
    <source>
        <dbReference type="Proteomes" id="UP000644693"/>
    </source>
</evidence>
<feature type="chain" id="PRO_5036977346" evidence="15">
    <location>
        <begin position="28"/>
        <end position="723"/>
    </location>
</feature>
<keyword evidence="8" id="KW-0406">Ion transport</keyword>
<protein>
    <submittedName>
        <fullName evidence="18">TonB-dependent receptor</fullName>
    </submittedName>
</protein>
<keyword evidence="7" id="KW-0408">Iron</keyword>
<comment type="similarity">
    <text evidence="12 14">Belongs to the TonB-dependent receptor family.</text>
</comment>
<dbReference type="Pfam" id="PF00593">
    <property type="entry name" value="TonB_dep_Rec_b-barrel"/>
    <property type="match status" value="1"/>
</dbReference>
<dbReference type="InterPro" id="IPR012910">
    <property type="entry name" value="Plug_dom"/>
</dbReference>
<evidence type="ECO:0000259" key="16">
    <source>
        <dbReference type="Pfam" id="PF00593"/>
    </source>
</evidence>
<dbReference type="PANTHER" id="PTHR32552:SF81">
    <property type="entry name" value="TONB-DEPENDENT OUTER MEMBRANE RECEPTOR"/>
    <property type="match status" value="1"/>
</dbReference>
<name>A0A918XBT6_9GAMM</name>
<evidence type="ECO:0000259" key="17">
    <source>
        <dbReference type="Pfam" id="PF07715"/>
    </source>
</evidence>
<dbReference type="PROSITE" id="PS01156">
    <property type="entry name" value="TONB_DEPENDENT_REC_2"/>
    <property type="match status" value="1"/>
</dbReference>
<evidence type="ECO:0000256" key="6">
    <source>
        <dbReference type="ARBA" id="ARBA00022729"/>
    </source>
</evidence>
<keyword evidence="6 15" id="KW-0732">Signal</keyword>
<dbReference type="GO" id="GO:0009279">
    <property type="term" value="C:cell outer membrane"/>
    <property type="evidence" value="ECO:0007669"/>
    <property type="project" value="UniProtKB-SubCell"/>
</dbReference>
<keyword evidence="19" id="KW-1185">Reference proteome</keyword>
<dbReference type="EMBL" id="BMYM01000001">
    <property type="protein sequence ID" value="GHD25080.1"/>
    <property type="molecule type" value="Genomic_DNA"/>
</dbReference>
<evidence type="ECO:0000256" key="4">
    <source>
        <dbReference type="ARBA" id="ARBA00022496"/>
    </source>
</evidence>
<comment type="caution">
    <text evidence="18">The sequence shown here is derived from an EMBL/GenBank/DDBJ whole genome shotgun (WGS) entry which is preliminary data.</text>
</comment>
<keyword evidence="3 12" id="KW-1134">Transmembrane beta strand</keyword>
<dbReference type="SUPFAM" id="SSF56935">
    <property type="entry name" value="Porins"/>
    <property type="match status" value="1"/>
</dbReference>
<dbReference type="CDD" id="cd01347">
    <property type="entry name" value="ligand_gated_channel"/>
    <property type="match status" value="1"/>
</dbReference>
<dbReference type="GO" id="GO:0006826">
    <property type="term" value="P:iron ion transport"/>
    <property type="evidence" value="ECO:0007669"/>
    <property type="project" value="UniProtKB-KW"/>
</dbReference>
<evidence type="ECO:0000313" key="18">
    <source>
        <dbReference type="EMBL" id="GHD25080.1"/>
    </source>
</evidence>
<evidence type="ECO:0000256" key="2">
    <source>
        <dbReference type="ARBA" id="ARBA00022448"/>
    </source>
</evidence>
<evidence type="ECO:0000256" key="15">
    <source>
        <dbReference type="SAM" id="SignalP"/>
    </source>
</evidence>
<dbReference type="InterPro" id="IPR039426">
    <property type="entry name" value="TonB-dep_rcpt-like"/>
</dbReference>
<feature type="domain" description="TonB-dependent receptor plug" evidence="17">
    <location>
        <begin position="43"/>
        <end position="153"/>
    </location>
</feature>
<keyword evidence="5 12" id="KW-0812">Transmembrane</keyword>